<dbReference type="OrthoDB" id="9773456at2"/>
<dbReference type="SUPFAM" id="SSF46626">
    <property type="entry name" value="Cytochrome c"/>
    <property type="match status" value="3"/>
</dbReference>
<dbReference type="GO" id="GO:0009055">
    <property type="term" value="F:electron transfer activity"/>
    <property type="evidence" value="ECO:0007669"/>
    <property type="project" value="InterPro"/>
</dbReference>
<dbReference type="PROSITE" id="PS51007">
    <property type="entry name" value="CYTC"/>
    <property type="match status" value="3"/>
</dbReference>
<organism evidence="8">
    <name type="scientific">Chelativorans sp. (strain BNC1)</name>
    <dbReference type="NCBI Taxonomy" id="266779"/>
    <lineage>
        <taxon>Bacteria</taxon>
        <taxon>Pseudomonadati</taxon>
        <taxon>Pseudomonadota</taxon>
        <taxon>Alphaproteobacteria</taxon>
        <taxon>Hyphomicrobiales</taxon>
        <taxon>Phyllobacteriaceae</taxon>
        <taxon>Chelativorans</taxon>
    </lineage>
</organism>
<dbReference type="InterPro" id="IPR009056">
    <property type="entry name" value="Cyt_c-like_dom"/>
</dbReference>
<protein>
    <submittedName>
        <fullName evidence="8">Cytochrome c, class I</fullName>
    </submittedName>
</protein>
<keyword evidence="5 6" id="KW-0408">Iron</keyword>
<dbReference type="PANTHER" id="PTHR33751">
    <property type="entry name" value="CBB3-TYPE CYTOCHROME C OXIDASE SUBUNIT FIXP"/>
    <property type="match status" value="1"/>
</dbReference>
<dbReference type="EMBL" id="CP000390">
    <property type="protein sequence ID" value="ABG64169.1"/>
    <property type="molecule type" value="Genomic_DNA"/>
</dbReference>
<evidence type="ECO:0000256" key="6">
    <source>
        <dbReference type="PROSITE-ProRule" id="PRU00433"/>
    </source>
</evidence>
<dbReference type="GO" id="GO:0046872">
    <property type="term" value="F:metal ion binding"/>
    <property type="evidence" value="ECO:0007669"/>
    <property type="project" value="UniProtKB-KW"/>
</dbReference>
<dbReference type="KEGG" id="mes:Meso_2793"/>
<dbReference type="Gene3D" id="1.10.760.10">
    <property type="entry name" value="Cytochrome c-like domain"/>
    <property type="match status" value="3"/>
</dbReference>
<dbReference type="Pfam" id="PF00034">
    <property type="entry name" value="Cytochrom_C"/>
    <property type="match status" value="1"/>
</dbReference>
<keyword evidence="4" id="KW-0249">Electron transport</keyword>
<dbReference type="InterPro" id="IPR036909">
    <property type="entry name" value="Cyt_c-like_dom_sf"/>
</dbReference>
<feature type="domain" description="Cytochrome c" evidence="7">
    <location>
        <begin position="177"/>
        <end position="265"/>
    </location>
</feature>
<dbReference type="GO" id="GO:0020037">
    <property type="term" value="F:heme binding"/>
    <property type="evidence" value="ECO:0007669"/>
    <property type="project" value="InterPro"/>
</dbReference>
<evidence type="ECO:0000256" key="4">
    <source>
        <dbReference type="ARBA" id="ARBA00022982"/>
    </source>
</evidence>
<evidence type="ECO:0000256" key="3">
    <source>
        <dbReference type="ARBA" id="ARBA00022723"/>
    </source>
</evidence>
<evidence type="ECO:0000313" key="8">
    <source>
        <dbReference type="EMBL" id="ABG64169.1"/>
    </source>
</evidence>
<reference evidence="8" key="1">
    <citation type="submission" date="2006-06" db="EMBL/GenBank/DDBJ databases">
        <title>Complete sequence of chromosome of Chelativorans sp. BNC1.</title>
        <authorList>
            <consortium name="US DOE Joint Genome Institute"/>
            <person name="Copeland A."/>
            <person name="Lucas S."/>
            <person name="Lapidus A."/>
            <person name="Barry K."/>
            <person name="Detter J.C."/>
            <person name="Glavina del Rio T."/>
            <person name="Hammon N."/>
            <person name="Israni S."/>
            <person name="Dalin E."/>
            <person name="Tice H."/>
            <person name="Pitluck S."/>
            <person name="Chertkov O."/>
            <person name="Brettin T."/>
            <person name="Bruce D."/>
            <person name="Han C."/>
            <person name="Tapia R."/>
            <person name="Gilna P."/>
            <person name="Schmutz J."/>
            <person name="Larimer F."/>
            <person name="Land M."/>
            <person name="Hauser L."/>
            <person name="Kyrpides N."/>
            <person name="Mikhailova N."/>
            <person name="Richardson P."/>
        </authorList>
    </citation>
    <scope>NUCLEOTIDE SEQUENCE</scope>
    <source>
        <strain evidence="8">BNC1</strain>
    </source>
</reference>
<feature type="domain" description="Cytochrome c" evidence="7">
    <location>
        <begin position="78"/>
        <end position="164"/>
    </location>
</feature>
<keyword evidence="2 6" id="KW-0349">Heme</keyword>
<keyword evidence="3 6" id="KW-0479">Metal-binding</keyword>
<evidence type="ECO:0000259" key="7">
    <source>
        <dbReference type="PROSITE" id="PS51007"/>
    </source>
</evidence>
<dbReference type="AlphaFoldDB" id="Q11EK6"/>
<dbReference type="InterPro" id="IPR050597">
    <property type="entry name" value="Cytochrome_c_Oxidase_Subunit"/>
</dbReference>
<gene>
    <name evidence="8" type="ordered locus">Meso_2793</name>
</gene>
<dbReference type="Pfam" id="PF13442">
    <property type="entry name" value="Cytochrome_CBB3"/>
    <property type="match status" value="1"/>
</dbReference>
<keyword evidence="1" id="KW-0813">Transport</keyword>
<dbReference type="eggNOG" id="COG2010">
    <property type="taxonomic scope" value="Bacteria"/>
</dbReference>
<evidence type="ECO:0000256" key="5">
    <source>
        <dbReference type="ARBA" id="ARBA00023004"/>
    </source>
</evidence>
<feature type="domain" description="Cytochrome c" evidence="7">
    <location>
        <begin position="276"/>
        <end position="364"/>
    </location>
</feature>
<dbReference type="eggNOG" id="COG2863">
    <property type="taxonomic scope" value="Bacteria"/>
</dbReference>
<proteinExistence type="predicted"/>
<evidence type="ECO:0000256" key="2">
    <source>
        <dbReference type="ARBA" id="ARBA00022617"/>
    </source>
</evidence>
<evidence type="ECO:0000256" key="1">
    <source>
        <dbReference type="ARBA" id="ARBA00022448"/>
    </source>
</evidence>
<sequence length="379" mass="40537" precursor="true">MIMRRLDRGWWRAVGLGAVLALAGAGLLGGVFILSGLYNVAASRQHFDITNMLIRLTLTRSVATRSMGVDVPDLSDERLAALGARHFDLGCAPCHASPGTEQNPIAAEMYPAPPPLTHAAEDWDAAELFWIVKHGLKFTGMPSWPALEREDEIWALVAFLERLPESGAQDYAALAGRRSGTGEVEFTFGGQNATETLCANCHGDENNPPVHHLAPGIAGQKAPYLLRALEEYASGERESGMMEPIAAALAPEEIEQLARHYAEERVLPSAAGVDMEAAARGAEIARNGARADDIPACLSCHGANTSGQFPRLDGLSAEYISTQLSLFRSGVRKGSVYSEIMMPIAERLSEQQIRDLAAYFASRAGGTGGEASAGPEARQ</sequence>
<dbReference type="PANTHER" id="PTHR33751:SF9">
    <property type="entry name" value="CYTOCHROME C4"/>
    <property type="match status" value="1"/>
</dbReference>
<accession>Q11EK6</accession>
<name>Q11EK6_CHESB</name>
<dbReference type="STRING" id="266779.Meso_2793"/>
<dbReference type="HOGENOM" id="CLU_061981_0_0_5"/>